<comment type="caution">
    <text evidence="2">The sequence shown here is derived from an EMBL/GenBank/DDBJ whole genome shotgun (WGS) entry which is preliminary data.</text>
</comment>
<evidence type="ECO:0000256" key="1">
    <source>
        <dbReference type="SAM" id="MobiDB-lite"/>
    </source>
</evidence>
<reference evidence="2" key="1">
    <citation type="submission" date="2021-03" db="EMBL/GenBank/DDBJ databases">
        <title>Draft genome sequence of rust myrtle Austropuccinia psidii MF-1, a brazilian biotype.</title>
        <authorList>
            <person name="Quecine M.C."/>
            <person name="Pachon D.M.R."/>
            <person name="Bonatelli M.L."/>
            <person name="Correr F.H."/>
            <person name="Franceschini L.M."/>
            <person name="Leite T.F."/>
            <person name="Margarido G.R.A."/>
            <person name="Almeida C.A."/>
            <person name="Ferrarezi J.A."/>
            <person name="Labate C.A."/>
        </authorList>
    </citation>
    <scope>NUCLEOTIDE SEQUENCE</scope>
    <source>
        <strain evidence="2">MF-1</strain>
    </source>
</reference>
<dbReference type="EMBL" id="AVOT02008681">
    <property type="protein sequence ID" value="MBW0486494.1"/>
    <property type="molecule type" value="Genomic_DNA"/>
</dbReference>
<protein>
    <submittedName>
        <fullName evidence="2">Uncharacterized protein</fullName>
    </submittedName>
</protein>
<accession>A0A9Q3CJJ0</accession>
<evidence type="ECO:0000313" key="2">
    <source>
        <dbReference type="EMBL" id="MBW0486494.1"/>
    </source>
</evidence>
<sequence>MIAYDSNNKHSSGMINPTINDLETSVNSSVLVSELKTPSLPSSANNTPITPSQSLLSSKDEVCKEIEDVFISPLYSFQGNIDLASLSFHSSPEGNLDEEEEPE</sequence>
<evidence type="ECO:0000313" key="3">
    <source>
        <dbReference type="Proteomes" id="UP000765509"/>
    </source>
</evidence>
<dbReference type="Proteomes" id="UP000765509">
    <property type="component" value="Unassembled WGS sequence"/>
</dbReference>
<proteinExistence type="predicted"/>
<organism evidence="2 3">
    <name type="scientific">Austropuccinia psidii MF-1</name>
    <dbReference type="NCBI Taxonomy" id="1389203"/>
    <lineage>
        <taxon>Eukaryota</taxon>
        <taxon>Fungi</taxon>
        <taxon>Dikarya</taxon>
        <taxon>Basidiomycota</taxon>
        <taxon>Pucciniomycotina</taxon>
        <taxon>Pucciniomycetes</taxon>
        <taxon>Pucciniales</taxon>
        <taxon>Sphaerophragmiaceae</taxon>
        <taxon>Austropuccinia</taxon>
    </lineage>
</organism>
<feature type="region of interest" description="Disordered" evidence="1">
    <location>
        <begin position="1"/>
        <end position="20"/>
    </location>
</feature>
<dbReference type="AlphaFoldDB" id="A0A9Q3CJJ0"/>
<keyword evidence="3" id="KW-1185">Reference proteome</keyword>
<name>A0A9Q3CJJ0_9BASI</name>
<gene>
    <name evidence="2" type="ORF">O181_026209</name>
</gene>